<evidence type="ECO:0000313" key="1">
    <source>
        <dbReference type="EMBL" id="CUJ84398.1"/>
    </source>
</evidence>
<sequence length="90" mass="10055">MAYYNLGDDDFPDTESTLSAIFAEVIRQGKSGTDLFGLRLQGKSRAFFFSKYESFIPAPVTISPTCRPSLVASASSTSFVATNWNRLFRW</sequence>
<evidence type="ECO:0000313" key="2">
    <source>
        <dbReference type="Proteomes" id="UP000051260"/>
    </source>
</evidence>
<organism evidence="1 2">
    <name type="scientific">Ruegeria denitrificans</name>
    <dbReference type="NCBI Taxonomy" id="1715692"/>
    <lineage>
        <taxon>Bacteria</taxon>
        <taxon>Pseudomonadati</taxon>
        <taxon>Pseudomonadota</taxon>
        <taxon>Alphaproteobacteria</taxon>
        <taxon>Rhodobacterales</taxon>
        <taxon>Roseobacteraceae</taxon>
        <taxon>Ruegeria</taxon>
    </lineage>
</organism>
<gene>
    <name evidence="1" type="ORF">RUE5091_00217</name>
</gene>
<dbReference type="STRING" id="1715692.RUE5091_00217"/>
<dbReference type="AlphaFoldDB" id="A0A0P1IA82"/>
<name>A0A0P1IA82_9RHOB</name>
<reference evidence="2" key="1">
    <citation type="submission" date="2015-09" db="EMBL/GenBank/DDBJ databases">
        <authorList>
            <person name="Rodrigo-Torres L."/>
            <person name="Arahal D.R."/>
        </authorList>
    </citation>
    <scope>NUCLEOTIDE SEQUENCE [LARGE SCALE GENOMIC DNA]</scope>
    <source>
        <strain evidence="2">CECT 5091</strain>
    </source>
</reference>
<proteinExistence type="predicted"/>
<keyword evidence="2" id="KW-1185">Reference proteome</keyword>
<dbReference type="Proteomes" id="UP000051260">
    <property type="component" value="Unassembled WGS sequence"/>
</dbReference>
<accession>A0A0P1IA82</accession>
<protein>
    <submittedName>
        <fullName evidence="1">Uncharacterized protein</fullName>
    </submittedName>
</protein>
<dbReference type="EMBL" id="CYUD01000001">
    <property type="protein sequence ID" value="CUJ84398.1"/>
    <property type="molecule type" value="Genomic_DNA"/>
</dbReference>